<evidence type="ECO:0000256" key="1">
    <source>
        <dbReference type="SAM" id="MobiDB-lite"/>
    </source>
</evidence>
<proteinExistence type="predicted"/>
<protein>
    <submittedName>
        <fullName evidence="2">Uncharacterized protein</fullName>
    </submittedName>
</protein>
<evidence type="ECO:0000313" key="2">
    <source>
        <dbReference type="EMBL" id="MFC4326499.1"/>
    </source>
</evidence>
<feature type="region of interest" description="Disordered" evidence="1">
    <location>
        <begin position="33"/>
        <end position="53"/>
    </location>
</feature>
<evidence type="ECO:0000313" key="3">
    <source>
        <dbReference type="Proteomes" id="UP001595824"/>
    </source>
</evidence>
<keyword evidence="3" id="KW-1185">Reference proteome</keyword>
<organism evidence="2 3">
    <name type="scientific">Streptomyces andamanensis</name>
    <dbReference type="NCBI Taxonomy" id="1565035"/>
    <lineage>
        <taxon>Bacteria</taxon>
        <taxon>Bacillati</taxon>
        <taxon>Actinomycetota</taxon>
        <taxon>Actinomycetes</taxon>
        <taxon>Kitasatosporales</taxon>
        <taxon>Streptomycetaceae</taxon>
        <taxon>Streptomyces</taxon>
    </lineage>
</organism>
<sequence>MLRYPRLLDNADASQAKWQGAVWQTHVRDLQSPQHTCTRNTPDSQDATMACTG</sequence>
<feature type="compositionally biased region" description="Polar residues" evidence="1">
    <location>
        <begin position="33"/>
        <end position="47"/>
    </location>
</feature>
<dbReference type="Proteomes" id="UP001595824">
    <property type="component" value="Unassembled WGS sequence"/>
</dbReference>
<dbReference type="EMBL" id="JBHSDP010000003">
    <property type="protein sequence ID" value="MFC4326499.1"/>
    <property type="molecule type" value="Genomic_DNA"/>
</dbReference>
<comment type="caution">
    <text evidence="2">The sequence shown here is derived from an EMBL/GenBank/DDBJ whole genome shotgun (WGS) entry which is preliminary data.</text>
</comment>
<name>A0ABV8T7H4_9ACTN</name>
<dbReference type="RefSeq" id="WP_381736565.1">
    <property type="nucleotide sequence ID" value="NZ_JBHSDP010000003.1"/>
</dbReference>
<gene>
    <name evidence="2" type="ORF">ACFPC0_01365</name>
</gene>
<reference evidence="3" key="1">
    <citation type="journal article" date="2019" name="Int. J. Syst. Evol. Microbiol.">
        <title>The Global Catalogue of Microorganisms (GCM) 10K type strain sequencing project: providing services to taxonomists for standard genome sequencing and annotation.</title>
        <authorList>
            <consortium name="The Broad Institute Genomics Platform"/>
            <consortium name="The Broad Institute Genome Sequencing Center for Infectious Disease"/>
            <person name="Wu L."/>
            <person name="Ma J."/>
        </authorList>
    </citation>
    <scope>NUCLEOTIDE SEQUENCE [LARGE SCALE GENOMIC DNA]</scope>
    <source>
        <strain evidence="3">PCU 347</strain>
    </source>
</reference>
<accession>A0ABV8T7H4</accession>